<evidence type="ECO:0000313" key="2">
    <source>
        <dbReference type="Proteomes" id="UP000244248"/>
    </source>
</evidence>
<organism evidence="1 2">
    <name type="scientific">Stenotrophobium rhamnosiphilum</name>
    <dbReference type="NCBI Taxonomy" id="2029166"/>
    <lineage>
        <taxon>Bacteria</taxon>
        <taxon>Pseudomonadati</taxon>
        <taxon>Pseudomonadota</taxon>
        <taxon>Gammaproteobacteria</taxon>
        <taxon>Nevskiales</taxon>
        <taxon>Nevskiaceae</taxon>
        <taxon>Stenotrophobium</taxon>
    </lineage>
</organism>
<gene>
    <name evidence="1" type="ORF">CJD38_18290</name>
</gene>
<sequence>MTTNQLNNNNVFQTLTLISKLHKINAKWYLDYVEYVFNGGIYWDSSEQLFLEMYVFFCEYKDKGEPV</sequence>
<keyword evidence="2" id="KW-1185">Reference proteome</keyword>
<proteinExistence type="predicted"/>
<accession>A0A2T5MAX9</accession>
<reference evidence="1 2" key="1">
    <citation type="submission" date="2018-04" db="EMBL/GenBank/DDBJ databases">
        <title>Novel species isolated from glacier.</title>
        <authorList>
            <person name="Liu Q."/>
            <person name="Xin Y.-H."/>
        </authorList>
    </citation>
    <scope>NUCLEOTIDE SEQUENCE [LARGE SCALE GENOMIC DNA]</scope>
    <source>
        <strain evidence="1 2">GT1R17</strain>
    </source>
</reference>
<dbReference type="EMBL" id="QANS01000020">
    <property type="protein sequence ID" value="PTU27696.1"/>
    <property type="molecule type" value="Genomic_DNA"/>
</dbReference>
<dbReference type="Proteomes" id="UP000244248">
    <property type="component" value="Unassembled WGS sequence"/>
</dbReference>
<protein>
    <submittedName>
        <fullName evidence="1">Uncharacterized protein</fullName>
    </submittedName>
</protein>
<name>A0A2T5MAX9_9GAMM</name>
<evidence type="ECO:0000313" key="1">
    <source>
        <dbReference type="EMBL" id="PTU27696.1"/>
    </source>
</evidence>
<dbReference type="AlphaFoldDB" id="A0A2T5MAX9"/>
<comment type="caution">
    <text evidence="1">The sequence shown here is derived from an EMBL/GenBank/DDBJ whole genome shotgun (WGS) entry which is preliminary data.</text>
</comment>